<dbReference type="EMBL" id="JOJR01000151">
    <property type="protein sequence ID" value="RCN43629.1"/>
    <property type="molecule type" value="Genomic_DNA"/>
</dbReference>
<dbReference type="PANTHER" id="PTHR46219">
    <property type="entry name" value="PROTEIN CBG11138"/>
    <property type="match status" value="1"/>
</dbReference>
<proteinExistence type="predicted"/>
<dbReference type="Gene3D" id="1.10.10.1940">
    <property type="match status" value="1"/>
</dbReference>
<dbReference type="Pfam" id="PF01549">
    <property type="entry name" value="ShK"/>
    <property type="match status" value="1"/>
</dbReference>
<evidence type="ECO:0000313" key="3">
    <source>
        <dbReference type="EMBL" id="RCN43629.1"/>
    </source>
</evidence>
<gene>
    <name evidence="3" type="ORF">ANCCAN_10400</name>
</gene>
<evidence type="ECO:0000256" key="1">
    <source>
        <dbReference type="PROSITE-ProRule" id="PRU01005"/>
    </source>
</evidence>
<dbReference type="Proteomes" id="UP000252519">
    <property type="component" value="Unassembled WGS sequence"/>
</dbReference>
<dbReference type="AlphaFoldDB" id="A0A368GK33"/>
<keyword evidence="4" id="KW-1185">Reference proteome</keyword>
<organism evidence="3 4">
    <name type="scientific">Ancylostoma caninum</name>
    <name type="common">Dog hookworm</name>
    <dbReference type="NCBI Taxonomy" id="29170"/>
    <lineage>
        <taxon>Eukaryota</taxon>
        <taxon>Metazoa</taxon>
        <taxon>Ecdysozoa</taxon>
        <taxon>Nematoda</taxon>
        <taxon>Chromadorea</taxon>
        <taxon>Rhabditida</taxon>
        <taxon>Rhabditina</taxon>
        <taxon>Rhabditomorpha</taxon>
        <taxon>Strongyloidea</taxon>
        <taxon>Ancylostomatidae</taxon>
        <taxon>Ancylostomatinae</taxon>
        <taxon>Ancylostoma</taxon>
    </lineage>
</organism>
<feature type="domain" description="ShKT" evidence="2">
    <location>
        <begin position="10"/>
        <end position="50"/>
    </location>
</feature>
<evidence type="ECO:0000313" key="4">
    <source>
        <dbReference type="Proteomes" id="UP000252519"/>
    </source>
</evidence>
<protein>
    <submittedName>
        <fullName evidence="3">ShTK domain protein</fullName>
    </submittedName>
</protein>
<reference evidence="3 4" key="1">
    <citation type="submission" date="2014-10" db="EMBL/GenBank/DDBJ databases">
        <title>Draft genome of the hookworm Ancylostoma caninum.</title>
        <authorList>
            <person name="Mitreva M."/>
        </authorList>
    </citation>
    <scope>NUCLEOTIDE SEQUENCE [LARGE SCALE GENOMIC DNA]</scope>
    <source>
        <strain evidence="3 4">Baltimore</strain>
    </source>
</reference>
<sequence length="92" mass="10326">MNLSNLSIHCVDLINPWTGVSDCPRYVCQCNNPRYFSWMTERCPKTCNRCNETRVAPPPPPPPPPVVTRSPYASSMFKFLFTTQSAANSVTS</sequence>
<dbReference type="OrthoDB" id="5863778at2759"/>
<dbReference type="SMART" id="SM00254">
    <property type="entry name" value="ShKT"/>
    <property type="match status" value="1"/>
</dbReference>
<dbReference type="InterPro" id="IPR003582">
    <property type="entry name" value="ShKT_dom"/>
</dbReference>
<evidence type="ECO:0000259" key="2">
    <source>
        <dbReference type="PROSITE" id="PS51670"/>
    </source>
</evidence>
<dbReference type="PROSITE" id="PS51670">
    <property type="entry name" value="SHKT"/>
    <property type="match status" value="1"/>
</dbReference>
<comment type="caution">
    <text evidence="3">The sequence shown here is derived from an EMBL/GenBank/DDBJ whole genome shotgun (WGS) entry which is preliminary data.</text>
</comment>
<dbReference type="PANTHER" id="PTHR46219:SF5">
    <property type="entry name" value="SHKT DOMAIN-CONTAINING PROTEIN"/>
    <property type="match status" value="1"/>
</dbReference>
<name>A0A368GK33_ANCCA</name>
<accession>A0A368GK33</accession>
<comment type="caution">
    <text evidence="1">Lacks conserved residue(s) required for the propagation of feature annotation.</text>
</comment>